<protein>
    <submittedName>
        <fullName evidence="1">Uncharacterized protein</fullName>
    </submittedName>
</protein>
<organism evidence="1 2">
    <name type="scientific">Ridgeia piscesae</name>
    <name type="common">Tubeworm</name>
    <dbReference type="NCBI Taxonomy" id="27915"/>
    <lineage>
        <taxon>Eukaryota</taxon>
        <taxon>Metazoa</taxon>
        <taxon>Spiralia</taxon>
        <taxon>Lophotrochozoa</taxon>
        <taxon>Annelida</taxon>
        <taxon>Polychaeta</taxon>
        <taxon>Sedentaria</taxon>
        <taxon>Canalipalpata</taxon>
        <taxon>Sabellida</taxon>
        <taxon>Siboglinidae</taxon>
        <taxon>Ridgeia</taxon>
    </lineage>
</organism>
<proteinExistence type="predicted"/>
<dbReference type="AlphaFoldDB" id="A0AAD9JPN0"/>
<dbReference type="EMBL" id="JAODUO010001912">
    <property type="protein sequence ID" value="KAK2157099.1"/>
    <property type="molecule type" value="Genomic_DNA"/>
</dbReference>
<keyword evidence="2" id="KW-1185">Reference proteome</keyword>
<evidence type="ECO:0000313" key="1">
    <source>
        <dbReference type="EMBL" id="KAK2157099.1"/>
    </source>
</evidence>
<gene>
    <name evidence="1" type="ORF">NP493_1914g00017</name>
</gene>
<evidence type="ECO:0000313" key="2">
    <source>
        <dbReference type="Proteomes" id="UP001209878"/>
    </source>
</evidence>
<comment type="caution">
    <text evidence="1">The sequence shown here is derived from an EMBL/GenBank/DDBJ whole genome shotgun (WGS) entry which is preliminary data.</text>
</comment>
<name>A0AAD9JPN0_RIDPI</name>
<accession>A0AAD9JPN0</accession>
<reference evidence="1" key="1">
    <citation type="journal article" date="2023" name="Mol. Biol. Evol.">
        <title>Third-Generation Sequencing Reveals the Adaptive Role of the Epigenome in Three Deep-Sea Polychaetes.</title>
        <authorList>
            <person name="Perez M."/>
            <person name="Aroh O."/>
            <person name="Sun Y."/>
            <person name="Lan Y."/>
            <person name="Juniper S.K."/>
            <person name="Young C.R."/>
            <person name="Angers B."/>
            <person name="Qian P.Y."/>
        </authorList>
    </citation>
    <scope>NUCLEOTIDE SEQUENCE</scope>
    <source>
        <strain evidence="1">R07B-5</strain>
    </source>
</reference>
<sequence>MLVRPKLEYASPYGIHTPLPKLHILKRYSTVQPDLSKTATLGWPTLERRRIIKQAMTFYKMLNNIFNIIPPPGLLKP</sequence>
<dbReference type="Proteomes" id="UP001209878">
    <property type="component" value="Unassembled WGS sequence"/>
</dbReference>